<reference evidence="3" key="1">
    <citation type="submission" date="2019-08" db="EMBL/GenBank/DDBJ databases">
        <authorList>
            <person name="Kucharzyk K."/>
            <person name="Murdoch R.W."/>
            <person name="Higgins S."/>
            <person name="Loffler F."/>
        </authorList>
    </citation>
    <scope>NUCLEOTIDE SEQUENCE</scope>
</reference>
<keyword evidence="1" id="KW-1133">Transmembrane helix</keyword>
<keyword evidence="1" id="KW-0812">Transmembrane</keyword>
<dbReference type="PANTHER" id="PTHR45138">
    <property type="entry name" value="REGULATORY COMPONENTS OF SENSORY TRANSDUCTION SYSTEM"/>
    <property type="match status" value="1"/>
</dbReference>
<dbReference type="InterPro" id="IPR050469">
    <property type="entry name" value="Diguanylate_Cyclase"/>
</dbReference>
<feature type="transmembrane region" description="Helical" evidence="1">
    <location>
        <begin position="35"/>
        <end position="59"/>
    </location>
</feature>
<evidence type="ECO:0000313" key="3">
    <source>
        <dbReference type="EMBL" id="MPM00952.1"/>
    </source>
</evidence>
<organism evidence="3">
    <name type="scientific">bioreactor metagenome</name>
    <dbReference type="NCBI Taxonomy" id="1076179"/>
    <lineage>
        <taxon>unclassified sequences</taxon>
        <taxon>metagenomes</taxon>
        <taxon>ecological metagenomes</taxon>
    </lineage>
</organism>
<comment type="caution">
    <text evidence="3">The sequence shown here is derived from an EMBL/GenBank/DDBJ whole genome shotgun (WGS) entry which is preliminary data.</text>
</comment>
<evidence type="ECO:0000259" key="2">
    <source>
        <dbReference type="PROSITE" id="PS50887"/>
    </source>
</evidence>
<accession>A0A644WB32</accession>
<dbReference type="CDD" id="cd01949">
    <property type="entry name" value="GGDEF"/>
    <property type="match status" value="1"/>
</dbReference>
<feature type="transmembrane region" description="Helical" evidence="1">
    <location>
        <begin position="171"/>
        <end position="191"/>
    </location>
</feature>
<feature type="domain" description="GGDEF" evidence="2">
    <location>
        <begin position="247"/>
        <end position="380"/>
    </location>
</feature>
<feature type="transmembrane region" description="Helical" evidence="1">
    <location>
        <begin position="65"/>
        <end position="90"/>
    </location>
</feature>
<dbReference type="EMBL" id="VSSQ01000764">
    <property type="protein sequence ID" value="MPM00952.1"/>
    <property type="molecule type" value="Genomic_DNA"/>
</dbReference>
<feature type="transmembrane region" description="Helical" evidence="1">
    <location>
        <begin position="197"/>
        <end position="213"/>
    </location>
</feature>
<feature type="transmembrane region" description="Helical" evidence="1">
    <location>
        <begin position="141"/>
        <end position="162"/>
    </location>
</feature>
<feature type="transmembrane region" description="Helical" evidence="1">
    <location>
        <begin position="6"/>
        <end position="23"/>
    </location>
</feature>
<dbReference type="InterPro" id="IPR000160">
    <property type="entry name" value="GGDEF_dom"/>
</dbReference>
<name>A0A644WB32_9ZZZZ</name>
<keyword evidence="1" id="KW-0472">Membrane</keyword>
<dbReference type="AlphaFoldDB" id="A0A644WB32"/>
<dbReference type="Pfam" id="PF00990">
    <property type="entry name" value="GGDEF"/>
    <property type="match status" value="1"/>
</dbReference>
<dbReference type="SMART" id="SM00267">
    <property type="entry name" value="GGDEF"/>
    <property type="match status" value="1"/>
</dbReference>
<dbReference type="PANTHER" id="PTHR45138:SF9">
    <property type="entry name" value="DIGUANYLATE CYCLASE DGCM-RELATED"/>
    <property type="match status" value="1"/>
</dbReference>
<sequence length="395" mass="44992">MLYYVQNSVTGMLLLVILLYFFLKQQGRLGKEGRYFLALWATNFALLACELCIDILGISAPTASLAPFVAVVTAIFYTLNPTVGVFYFLYIQHVVGKRTKRWFLLLLVTPVLFVAVTSVISIHTGWLFVVNELSEYSRGPYFFLTVISNYLYLVLGPIYLVFNHKQLERKIYSTLLVFPFPVFIAGILQVMFYGLEVLWISLAISLLILFFNVEANQVNRDYLTGLFNRRYFQKVADLAFSKKKGINPQWAFMLDINGFKYINDTFGHAQGDEALMRIARLLEQAVPRHTVVSRYGGDEFALLTPELPKSEIARMLERLQQILTESNAAGECPYMLSLSAGCAPLIREQYPNLDAFLQQLDASMYKAKLESKKADADKHSVIFHICKRGNVIEDL</sequence>
<gene>
    <name evidence="3" type="ORF">SDC9_47189</name>
</gene>
<dbReference type="Gene3D" id="3.30.70.270">
    <property type="match status" value="1"/>
</dbReference>
<dbReference type="NCBIfam" id="TIGR00254">
    <property type="entry name" value="GGDEF"/>
    <property type="match status" value="1"/>
</dbReference>
<evidence type="ECO:0000256" key="1">
    <source>
        <dbReference type="SAM" id="Phobius"/>
    </source>
</evidence>
<dbReference type="InterPro" id="IPR043128">
    <property type="entry name" value="Rev_trsase/Diguanyl_cyclase"/>
</dbReference>
<dbReference type="GO" id="GO:0052621">
    <property type="term" value="F:diguanylate cyclase activity"/>
    <property type="evidence" value="ECO:0007669"/>
    <property type="project" value="TreeGrafter"/>
</dbReference>
<dbReference type="SUPFAM" id="SSF55073">
    <property type="entry name" value="Nucleotide cyclase"/>
    <property type="match status" value="1"/>
</dbReference>
<proteinExistence type="predicted"/>
<dbReference type="InterPro" id="IPR029787">
    <property type="entry name" value="Nucleotide_cyclase"/>
</dbReference>
<feature type="transmembrane region" description="Helical" evidence="1">
    <location>
        <begin position="102"/>
        <end position="129"/>
    </location>
</feature>
<protein>
    <recommendedName>
        <fullName evidence="2">GGDEF domain-containing protein</fullName>
    </recommendedName>
</protein>
<dbReference type="PROSITE" id="PS50887">
    <property type="entry name" value="GGDEF"/>
    <property type="match status" value="1"/>
</dbReference>